<protein>
    <submittedName>
        <fullName evidence="1">Uncharacterized protein</fullName>
    </submittedName>
</protein>
<evidence type="ECO:0000313" key="1">
    <source>
        <dbReference type="EMBL" id="PCI29582.1"/>
    </source>
</evidence>
<dbReference type="AlphaFoldDB" id="A0A2A4T7U6"/>
<comment type="caution">
    <text evidence="1">The sequence shown here is derived from an EMBL/GenBank/DDBJ whole genome shotgun (WGS) entry which is preliminary data.</text>
</comment>
<dbReference type="Proteomes" id="UP000218113">
    <property type="component" value="Unassembled WGS sequence"/>
</dbReference>
<proteinExistence type="predicted"/>
<accession>A0A2A4T7U6</accession>
<name>A0A2A4T7U6_9DELT</name>
<organism evidence="1 2">
    <name type="scientific">SAR324 cluster bacterium</name>
    <dbReference type="NCBI Taxonomy" id="2024889"/>
    <lineage>
        <taxon>Bacteria</taxon>
        <taxon>Deltaproteobacteria</taxon>
        <taxon>SAR324 cluster</taxon>
    </lineage>
</organism>
<gene>
    <name evidence="1" type="ORF">COB67_03660</name>
</gene>
<reference evidence="2" key="1">
    <citation type="submission" date="2017-08" db="EMBL/GenBank/DDBJ databases">
        <title>A dynamic microbial community with high functional redundancy inhabits the cold, oxic subseafloor aquifer.</title>
        <authorList>
            <person name="Tully B.J."/>
            <person name="Wheat C.G."/>
            <person name="Glazer B.T."/>
            <person name="Huber J.A."/>
        </authorList>
    </citation>
    <scope>NUCLEOTIDE SEQUENCE [LARGE SCALE GENOMIC DNA]</scope>
</reference>
<sequence length="111" mass="13081">MLGLQSVIIAQEQDPRRQFYDVVELTKLIEKAREAGFSDEQIARLELRDGGRTVNVQAYMESLRQKKSMRDEKLQNFLNKKFLTVQDIFKELLILEPSVLIRLREELVSER</sequence>
<evidence type="ECO:0000313" key="2">
    <source>
        <dbReference type="Proteomes" id="UP000218113"/>
    </source>
</evidence>
<dbReference type="EMBL" id="NVSR01000012">
    <property type="protein sequence ID" value="PCI29582.1"/>
    <property type="molecule type" value="Genomic_DNA"/>
</dbReference>